<dbReference type="EMBL" id="QGNW01001961">
    <property type="protein sequence ID" value="RVW27246.1"/>
    <property type="molecule type" value="Genomic_DNA"/>
</dbReference>
<dbReference type="GO" id="GO:0003676">
    <property type="term" value="F:nucleic acid binding"/>
    <property type="evidence" value="ECO:0007669"/>
    <property type="project" value="InterPro"/>
</dbReference>
<comment type="caution">
    <text evidence="1">The sequence shown here is derived from an EMBL/GenBank/DDBJ whole genome shotgun (WGS) entry which is preliminary data.</text>
</comment>
<dbReference type="InterPro" id="IPR036397">
    <property type="entry name" value="RNaseH_sf"/>
</dbReference>
<evidence type="ECO:0000313" key="1">
    <source>
        <dbReference type="EMBL" id="RVW27246.1"/>
    </source>
</evidence>
<evidence type="ECO:0000313" key="2">
    <source>
        <dbReference type="Proteomes" id="UP000288805"/>
    </source>
</evidence>
<protein>
    <recommendedName>
        <fullName evidence="3">RNase H type-1 domain-containing protein</fullName>
    </recommendedName>
</protein>
<dbReference type="PANTHER" id="PTHR48475">
    <property type="entry name" value="RIBONUCLEASE H"/>
    <property type="match status" value="1"/>
</dbReference>
<name>A0A438CVL7_VITVI</name>
<evidence type="ECO:0008006" key="3">
    <source>
        <dbReference type="Google" id="ProtNLM"/>
    </source>
</evidence>
<gene>
    <name evidence="1" type="ORF">CK203_107143</name>
</gene>
<dbReference type="InterPro" id="IPR012337">
    <property type="entry name" value="RNaseH-like_sf"/>
</dbReference>
<dbReference type="AlphaFoldDB" id="A0A438CVL7"/>
<dbReference type="Proteomes" id="UP000288805">
    <property type="component" value="Unassembled WGS sequence"/>
</dbReference>
<proteinExistence type="predicted"/>
<sequence>MTLQIMTGLSGWHMYFDEGTNSFRCGISVLLTSPHGDHISRLVHLAIFESYPATKNMVKYETCILGLETTLELEIKQIKVFGDSNLVLRKIQGN</sequence>
<organism evidence="1 2">
    <name type="scientific">Vitis vinifera</name>
    <name type="common">Grape</name>
    <dbReference type="NCBI Taxonomy" id="29760"/>
    <lineage>
        <taxon>Eukaryota</taxon>
        <taxon>Viridiplantae</taxon>
        <taxon>Streptophyta</taxon>
        <taxon>Embryophyta</taxon>
        <taxon>Tracheophyta</taxon>
        <taxon>Spermatophyta</taxon>
        <taxon>Magnoliopsida</taxon>
        <taxon>eudicotyledons</taxon>
        <taxon>Gunneridae</taxon>
        <taxon>Pentapetalae</taxon>
        <taxon>rosids</taxon>
        <taxon>Vitales</taxon>
        <taxon>Vitaceae</taxon>
        <taxon>Viteae</taxon>
        <taxon>Vitis</taxon>
    </lineage>
</organism>
<dbReference type="Gene3D" id="3.30.420.10">
    <property type="entry name" value="Ribonuclease H-like superfamily/Ribonuclease H"/>
    <property type="match status" value="1"/>
</dbReference>
<reference evidence="1 2" key="1">
    <citation type="journal article" date="2018" name="PLoS Genet.">
        <title>Population sequencing reveals clonal diversity and ancestral inbreeding in the grapevine cultivar Chardonnay.</title>
        <authorList>
            <person name="Roach M.J."/>
            <person name="Johnson D.L."/>
            <person name="Bohlmann J."/>
            <person name="van Vuuren H.J."/>
            <person name="Jones S.J."/>
            <person name="Pretorius I.S."/>
            <person name="Schmidt S.A."/>
            <person name="Borneman A.R."/>
        </authorList>
    </citation>
    <scope>NUCLEOTIDE SEQUENCE [LARGE SCALE GENOMIC DNA]</scope>
    <source>
        <strain evidence="2">cv. Chardonnay</strain>
        <tissue evidence="1">Leaf</tissue>
    </source>
</reference>
<dbReference type="PANTHER" id="PTHR48475:SF1">
    <property type="entry name" value="RNASE H TYPE-1 DOMAIN-CONTAINING PROTEIN"/>
    <property type="match status" value="1"/>
</dbReference>
<accession>A0A438CVL7</accession>
<dbReference type="SUPFAM" id="SSF53098">
    <property type="entry name" value="Ribonuclease H-like"/>
    <property type="match status" value="1"/>
</dbReference>